<name>A0A1X7TFX9_AMPQE</name>
<reference evidence="1" key="1">
    <citation type="submission" date="2017-05" db="UniProtKB">
        <authorList>
            <consortium name="EnsemblMetazoa"/>
        </authorList>
    </citation>
    <scope>IDENTIFICATION</scope>
</reference>
<dbReference type="EnsemblMetazoa" id="Aqu2.1.13565_001">
    <property type="protein sequence ID" value="Aqu2.1.13565_001"/>
    <property type="gene ID" value="Aqu2.1.13565"/>
</dbReference>
<dbReference type="STRING" id="400682.A0A1X7TFX9"/>
<dbReference type="PANTHER" id="PTHR34485">
    <property type="entry name" value="PROLINE-RICH, LACRIMAL 1"/>
    <property type="match status" value="1"/>
</dbReference>
<dbReference type="PANTHER" id="PTHR34485:SF2">
    <property type="entry name" value="PROLINE RICH, LACRIMAL 1"/>
    <property type="match status" value="1"/>
</dbReference>
<sequence length="175" mass="20012">MQCVSSSVLYETLREIDPHVKNVLDTICLEARHQMKEMDQNTIGSWSRAVTCADAVWLTRGGFSCNCTYTVRNYVTGALLYYHHICQKGKDDLPEGEELYLGTSKSAEQYGTDYLFNLIQTDGMIVECYIQDGTALLDMLYQNIFHNAIPCDVAIMLLKPCKKIRKIKKNDKYDM</sequence>
<proteinExistence type="predicted"/>
<organism evidence="1">
    <name type="scientific">Amphimedon queenslandica</name>
    <name type="common">Sponge</name>
    <dbReference type="NCBI Taxonomy" id="400682"/>
    <lineage>
        <taxon>Eukaryota</taxon>
        <taxon>Metazoa</taxon>
        <taxon>Porifera</taxon>
        <taxon>Demospongiae</taxon>
        <taxon>Heteroscleromorpha</taxon>
        <taxon>Haplosclerida</taxon>
        <taxon>Niphatidae</taxon>
        <taxon>Amphimedon</taxon>
    </lineage>
</organism>
<accession>A0A1X7TFX9</accession>
<protein>
    <submittedName>
        <fullName evidence="1">Uncharacterized protein</fullName>
    </submittedName>
</protein>
<dbReference type="InParanoid" id="A0A1X7TFX9"/>
<evidence type="ECO:0000313" key="1">
    <source>
        <dbReference type="EnsemblMetazoa" id="Aqu2.1.13565_001"/>
    </source>
</evidence>
<dbReference type="AlphaFoldDB" id="A0A1X7TFX9"/>